<dbReference type="Proteomes" id="UP000294980">
    <property type="component" value="Unassembled WGS sequence"/>
</dbReference>
<dbReference type="PANTHER" id="PTHR43584">
    <property type="entry name" value="NUCLEOTIDYL TRANSFERASE"/>
    <property type="match status" value="1"/>
</dbReference>
<proteinExistence type="predicted"/>
<dbReference type="NCBIfam" id="NF045761">
    <property type="entry name" value="NAMPUrTaseMurU"/>
    <property type="match status" value="1"/>
</dbReference>
<name>A0A4R2KHE2_9GAMM</name>
<evidence type="ECO:0000256" key="2">
    <source>
        <dbReference type="ARBA" id="ARBA00022695"/>
    </source>
</evidence>
<keyword evidence="5" id="KW-1185">Reference proteome</keyword>
<comment type="caution">
    <text evidence="4">The sequence shown here is derived from an EMBL/GenBank/DDBJ whole genome shotgun (WGS) entry which is preliminary data.</text>
</comment>
<evidence type="ECO:0000256" key="1">
    <source>
        <dbReference type="ARBA" id="ARBA00022679"/>
    </source>
</evidence>
<dbReference type="PANTHER" id="PTHR43584:SF8">
    <property type="entry name" value="N-ACETYLMURAMATE ALPHA-1-PHOSPHATE URIDYLYLTRANSFERASE"/>
    <property type="match status" value="1"/>
</dbReference>
<evidence type="ECO:0000313" key="5">
    <source>
        <dbReference type="Proteomes" id="UP000294980"/>
    </source>
</evidence>
<dbReference type="Gene3D" id="3.90.550.10">
    <property type="entry name" value="Spore Coat Polysaccharide Biosynthesis Protein SpsA, Chain A"/>
    <property type="match status" value="1"/>
</dbReference>
<evidence type="ECO:0000313" key="4">
    <source>
        <dbReference type="EMBL" id="TCO71852.1"/>
    </source>
</evidence>
<protein>
    <submittedName>
        <fullName evidence="4">MurNAc alpha-1-phosphate uridylyltransferase</fullName>
    </submittedName>
</protein>
<dbReference type="Pfam" id="PF00483">
    <property type="entry name" value="NTP_transferase"/>
    <property type="match status" value="1"/>
</dbReference>
<dbReference type="InterPro" id="IPR029044">
    <property type="entry name" value="Nucleotide-diphossugar_trans"/>
</dbReference>
<reference evidence="4 5" key="1">
    <citation type="submission" date="2019-03" db="EMBL/GenBank/DDBJ databases">
        <title>Genomic Encyclopedia of Type Strains, Phase IV (KMG-IV): sequencing the most valuable type-strain genomes for metagenomic binning, comparative biology and taxonomic classification.</title>
        <authorList>
            <person name="Goeker M."/>
        </authorList>
    </citation>
    <scope>NUCLEOTIDE SEQUENCE [LARGE SCALE GENOMIC DNA]</scope>
    <source>
        <strain evidence="4 5">DSM 23344</strain>
    </source>
</reference>
<dbReference type="EMBL" id="SLWX01000020">
    <property type="protein sequence ID" value="TCO71852.1"/>
    <property type="molecule type" value="Genomic_DNA"/>
</dbReference>
<dbReference type="SUPFAM" id="SSF53448">
    <property type="entry name" value="Nucleotide-diphospho-sugar transferases"/>
    <property type="match status" value="1"/>
</dbReference>
<dbReference type="AlphaFoldDB" id="A0A4R2KHE2"/>
<feature type="domain" description="Nucleotidyl transferase" evidence="3">
    <location>
        <begin position="1"/>
        <end position="124"/>
    </location>
</feature>
<organism evidence="4 5">
    <name type="scientific">Chromatocurvus halotolerans</name>
    <dbReference type="NCBI Taxonomy" id="1132028"/>
    <lineage>
        <taxon>Bacteria</taxon>
        <taxon>Pseudomonadati</taxon>
        <taxon>Pseudomonadota</taxon>
        <taxon>Gammaproteobacteria</taxon>
        <taxon>Cellvibrionales</taxon>
        <taxon>Halieaceae</taxon>
        <taxon>Chromatocurvus</taxon>
    </lineage>
</organism>
<dbReference type="InterPro" id="IPR050065">
    <property type="entry name" value="GlmU-like"/>
</dbReference>
<dbReference type="CDD" id="cd06422">
    <property type="entry name" value="NTP_transferase_like_1"/>
    <property type="match status" value="1"/>
</dbReference>
<dbReference type="GO" id="GO:0016779">
    <property type="term" value="F:nucleotidyltransferase activity"/>
    <property type="evidence" value="ECO:0007669"/>
    <property type="project" value="UniProtKB-KW"/>
</dbReference>
<sequence>MILAAGRGERMRPLTDHTPKPLLQVGGVPLIEYHIRRLVTAGIVELVINVSHLGEQIVAACGDGSRWGARISWSREARPLETAGGILRALPLLDTPAFLVVNADVWMDFDATALAARARALPPRCARLLFAANPAHHCGGDFALSGERVVPAGPDRPSVTFTGVGAYRRDFFDDAHPASRSGPLRPLFERAIADGRLHGERHDGAWMDVGTPERLAALREQVQAQAEPGGT</sequence>
<keyword evidence="1 4" id="KW-0808">Transferase</keyword>
<accession>A0A4R2KHE2</accession>
<evidence type="ECO:0000259" key="3">
    <source>
        <dbReference type="Pfam" id="PF00483"/>
    </source>
</evidence>
<dbReference type="InterPro" id="IPR005835">
    <property type="entry name" value="NTP_transferase_dom"/>
</dbReference>
<keyword evidence="2 4" id="KW-0548">Nucleotidyltransferase</keyword>
<gene>
    <name evidence="4" type="ORF">EV688_1206</name>
</gene>
<dbReference type="InterPro" id="IPR054790">
    <property type="entry name" value="MurU"/>
</dbReference>